<protein>
    <submittedName>
        <fullName evidence="1">Uncharacterized protein</fullName>
    </submittedName>
</protein>
<reference evidence="1 2" key="1">
    <citation type="journal article" date="2016" name="Mol. Biol. Evol.">
        <title>Genome-Wide Survey of Gut Fungi (Harpellales) Reveals the First Horizontally Transferred Ubiquitin Gene from a Mosquito Host.</title>
        <authorList>
            <person name="Wang Y."/>
            <person name="White M.M."/>
            <person name="Kvist S."/>
            <person name="Moncalvo J.M."/>
        </authorList>
    </citation>
    <scope>NUCLEOTIDE SEQUENCE [LARGE SCALE GENOMIC DNA]</scope>
    <source>
        <strain evidence="1 2">ALG-7-W6</strain>
    </source>
</reference>
<gene>
    <name evidence="1" type="ORF">AYI68_g519</name>
</gene>
<dbReference type="AlphaFoldDB" id="A0A1R0H7Y3"/>
<evidence type="ECO:0000313" key="2">
    <source>
        <dbReference type="Proteomes" id="UP000187455"/>
    </source>
</evidence>
<accession>A0A1R0H7Y3</accession>
<dbReference type="Proteomes" id="UP000187455">
    <property type="component" value="Unassembled WGS sequence"/>
</dbReference>
<proteinExistence type="predicted"/>
<sequence>MKYLKNLTKEAEFNSTVAQQNGTGGINITTPRFQGDLKMFEPSLFKGKLEQDTNSWLKIFWNFMKRK</sequence>
<organism evidence="1 2">
    <name type="scientific">Smittium mucronatum</name>
    <dbReference type="NCBI Taxonomy" id="133383"/>
    <lineage>
        <taxon>Eukaryota</taxon>
        <taxon>Fungi</taxon>
        <taxon>Fungi incertae sedis</taxon>
        <taxon>Zoopagomycota</taxon>
        <taxon>Kickxellomycotina</taxon>
        <taxon>Harpellomycetes</taxon>
        <taxon>Harpellales</taxon>
        <taxon>Legeriomycetaceae</taxon>
        <taxon>Smittium</taxon>
    </lineage>
</organism>
<name>A0A1R0H7Y3_9FUNG</name>
<evidence type="ECO:0000313" key="1">
    <source>
        <dbReference type="EMBL" id="OLY85290.1"/>
    </source>
</evidence>
<comment type="caution">
    <text evidence="1">The sequence shown here is derived from an EMBL/GenBank/DDBJ whole genome shotgun (WGS) entry which is preliminary data.</text>
</comment>
<keyword evidence="2" id="KW-1185">Reference proteome</keyword>
<dbReference type="EMBL" id="LSSL01000163">
    <property type="protein sequence ID" value="OLY85290.1"/>
    <property type="molecule type" value="Genomic_DNA"/>
</dbReference>